<gene>
    <name evidence="2" type="ORF">METZ01_LOCUS183043</name>
</gene>
<reference evidence="2" key="1">
    <citation type="submission" date="2018-05" db="EMBL/GenBank/DDBJ databases">
        <authorList>
            <person name="Lanie J.A."/>
            <person name="Ng W.-L."/>
            <person name="Kazmierczak K.M."/>
            <person name="Andrzejewski T.M."/>
            <person name="Davidsen T.M."/>
            <person name="Wayne K.J."/>
            <person name="Tettelin H."/>
            <person name="Glass J.I."/>
            <person name="Rusch D."/>
            <person name="Podicherti R."/>
            <person name="Tsui H.-C.T."/>
            <person name="Winkler M.E."/>
        </authorList>
    </citation>
    <scope>NUCLEOTIDE SEQUENCE</scope>
</reference>
<proteinExistence type="predicted"/>
<name>A0A382CWE7_9ZZZZ</name>
<organism evidence="2">
    <name type="scientific">marine metagenome</name>
    <dbReference type="NCBI Taxonomy" id="408172"/>
    <lineage>
        <taxon>unclassified sequences</taxon>
        <taxon>metagenomes</taxon>
        <taxon>ecological metagenomes</taxon>
    </lineage>
</organism>
<dbReference type="AlphaFoldDB" id="A0A382CWE7"/>
<feature type="non-terminal residue" evidence="2">
    <location>
        <position position="77"/>
    </location>
</feature>
<keyword evidence="1" id="KW-1133">Transmembrane helix</keyword>
<accession>A0A382CWE7</accession>
<evidence type="ECO:0000313" key="2">
    <source>
        <dbReference type="EMBL" id="SVB30189.1"/>
    </source>
</evidence>
<protein>
    <submittedName>
        <fullName evidence="2">Uncharacterized protein</fullName>
    </submittedName>
</protein>
<sequence>MATEGPFLAAVIARLADPTVNLAAYGVAFAFAILIESPVIMLMSASTALVNDAQTYRKLRNFMHWMNATATVLLLVV</sequence>
<keyword evidence="1" id="KW-0812">Transmembrane</keyword>
<keyword evidence="1" id="KW-0472">Membrane</keyword>
<evidence type="ECO:0000256" key="1">
    <source>
        <dbReference type="SAM" id="Phobius"/>
    </source>
</evidence>
<feature type="transmembrane region" description="Helical" evidence="1">
    <location>
        <begin position="22"/>
        <end position="50"/>
    </location>
</feature>
<dbReference type="EMBL" id="UINC01036351">
    <property type="protein sequence ID" value="SVB30189.1"/>
    <property type="molecule type" value="Genomic_DNA"/>
</dbReference>